<dbReference type="SUPFAM" id="SSF48371">
    <property type="entry name" value="ARM repeat"/>
    <property type="match status" value="1"/>
</dbReference>
<evidence type="ECO:0000313" key="7">
    <source>
        <dbReference type="Ensembl" id="ENSMLEP00000004205.1"/>
    </source>
</evidence>
<dbReference type="FunFam" id="1.25.40.180:FF:000006">
    <property type="entry name" value="Basic leucine zipper and W2 domain-containing protein 1"/>
    <property type="match status" value="1"/>
</dbReference>
<evidence type="ECO:0000259" key="6">
    <source>
        <dbReference type="PROSITE" id="PS51363"/>
    </source>
</evidence>
<dbReference type="InterPro" id="IPR057397">
    <property type="entry name" value="HEAT_5MP1_2"/>
</dbReference>
<dbReference type="InterPro" id="IPR003307">
    <property type="entry name" value="W2_domain"/>
</dbReference>
<dbReference type="Pfam" id="PF02020">
    <property type="entry name" value="W2"/>
    <property type="match status" value="1"/>
</dbReference>
<evidence type="ECO:0000256" key="5">
    <source>
        <dbReference type="ARBA" id="ARBA00023163"/>
    </source>
</evidence>
<dbReference type="PROSITE" id="PS51363">
    <property type="entry name" value="W2"/>
    <property type="match status" value="1"/>
</dbReference>
<reference evidence="7" key="2">
    <citation type="submission" date="2025-09" db="UniProtKB">
        <authorList>
            <consortium name="Ensembl"/>
        </authorList>
    </citation>
    <scope>IDENTIFICATION</scope>
</reference>
<dbReference type="STRING" id="9568.ENSMLEP00000004205"/>
<evidence type="ECO:0000256" key="4">
    <source>
        <dbReference type="ARBA" id="ARBA00023159"/>
    </source>
</evidence>
<accession>A0A2K5XLN0</accession>
<keyword evidence="3" id="KW-0805">Transcription regulation</keyword>
<dbReference type="Pfam" id="PF25504">
    <property type="entry name" value="HEAT_5MP1_2"/>
    <property type="match status" value="1"/>
</dbReference>
<dbReference type="GO" id="GO:0016020">
    <property type="term" value="C:membrane"/>
    <property type="evidence" value="ECO:0007669"/>
    <property type="project" value="TreeGrafter"/>
</dbReference>
<keyword evidence="4" id="KW-0010">Activator</keyword>
<dbReference type="GO" id="GO:0006446">
    <property type="term" value="P:regulation of translational initiation"/>
    <property type="evidence" value="ECO:0007669"/>
    <property type="project" value="Ensembl"/>
</dbReference>
<reference evidence="7" key="1">
    <citation type="submission" date="2025-08" db="UniProtKB">
        <authorList>
            <consortium name="Ensembl"/>
        </authorList>
    </citation>
    <scope>IDENTIFICATION</scope>
</reference>
<comment type="similarity">
    <text evidence="1">Belongs to the BZW family.</text>
</comment>
<keyword evidence="2" id="KW-0810">Translation regulation</keyword>
<organism evidence="7 8">
    <name type="scientific">Mandrillus leucophaeus</name>
    <name type="common">Drill</name>
    <name type="synonym">Papio leucophaeus</name>
    <dbReference type="NCBI Taxonomy" id="9568"/>
    <lineage>
        <taxon>Eukaryota</taxon>
        <taxon>Metazoa</taxon>
        <taxon>Chordata</taxon>
        <taxon>Craniata</taxon>
        <taxon>Vertebrata</taxon>
        <taxon>Euteleostomi</taxon>
        <taxon>Mammalia</taxon>
        <taxon>Eutheria</taxon>
        <taxon>Euarchontoglires</taxon>
        <taxon>Primates</taxon>
        <taxon>Haplorrhini</taxon>
        <taxon>Catarrhini</taxon>
        <taxon>Cercopithecidae</taxon>
        <taxon>Cercopithecinae</taxon>
        <taxon>Mandrillus</taxon>
    </lineage>
</organism>
<dbReference type="Gene3D" id="1.25.40.180">
    <property type="match status" value="1"/>
</dbReference>
<evidence type="ECO:0000256" key="2">
    <source>
        <dbReference type="ARBA" id="ARBA00022845"/>
    </source>
</evidence>
<dbReference type="GeneTree" id="ENSGT00390000012561"/>
<gene>
    <name evidence="7" type="primary">BZW1</name>
</gene>
<dbReference type="Ensembl" id="ENSMLET00000020632.1">
    <property type="protein sequence ID" value="ENSMLEP00000004205.1"/>
    <property type="gene ID" value="ENSMLEG00000018894.1"/>
</dbReference>
<proteinExistence type="inferred from homology"/>
<dbReference type="OMA" id="TEFCLFR"/>
<protein>
    <submittedName>
        <fullName evidence="7">Basic leucine zipper and W2 domains 1</fullName>
    </submittedName>
</protein>
<dbReference type="InterPro" id="IPR016024">
    <property type="entry name" value="ARM-type_fold"/>
</dbReference>
<name>A0A2K5XLN0_MANLE</name>
<dbReference type="GO" id="GO:0005737">
    <property type="term" value="C:cytoplasm"/>
    <property type="evidence" value="ECO:0007669"/>
    <property type="project" value="Ensembl"/>
</dbReference>
<dbReference type="PANTHER" id="PTHR14208">
    <property type="entry name" value="BASIC LEUCINE ZIPPER AND W2 DOMAIN-CONTAINING PROTEIN"/>
    <property type="match status" value="1"/>
</dbReference>
<keyword evidence="8" id="KW-1185">Reference proteome</keyword>
<evidence type="ECO:0000313" key="8">
    <source>
        <dbReference type="Proteomes" id="UP000233140"/>
    </source>
</evidence>
<dbReference type="Proteomes" id="UP000233140">
    <property type="component" value="Unassembled WGS sequence"/>
</dbReference>
<dbReference type="PANTHER" id="PTHR14208:SF0">
    <property type="entry name" value="EIF5-MIMIC PROTEIN 2"/>
    <property type="match status" value="1"/>
</dbReference>
<feature type="domain" description="W2" evidence="6">
    <location>
        <begin position="149"/>
        <end position="361"/>
    </location>
</feature>
<dbReference type="AlphaFoldDB" id="A0A2K5XLN0"/>
<keyword evidence="5" id="KW-0804">Transcription</keyword>
<evidence type="ECO:0000256" key="3">
    <source>
        <dbReference type="ARBA" id="ARBA00023015"/>
    </source>
</evidence>
<dbReference type="InterPro" id="IPR051245">
    <property type="entry name" value="eIF5-mimic_regulator"/>
</dbReference>
<sequence>PYGAPLWPVGSWAGGMGRVLYFSFPRVSFMNNQKQQKPTLSGQRFKTRKRDEKERFDPTQFQDCIIQGLTETGTDLEAVAKFLDASGAKLDYRRYAETLFDILVAGGMLGGTLADDMMRTDVCVFAAQEDLETMQAFAQVFNKLIRRYKYLEKGFEDEVKKLLLFLKGFSESERNKLLAMLTGVLLANGTLNASILNSLYNENLVKEGVSAAFAVKLFKSWINEKDINAVAASLRKVIVIGIVWSSVMSTVEWNKKEELVAEQAIKHLKQYSPLLAAFTTQGQSELTLLLKIQEYCYDNIHFMKAFQKIVVLFYKAEVLSEEPILKWYKDAHVAKGKSVFLEQMKKFVEWLKNAEEESESETEEGD</sequence>
<evidence type="ECO:0000256" key="1">
    <source>
        <dbReference type="ARBA" id="ARBA00008151"/>
    </source>
</evidence>
<dbReference type="SMART" id="SM00515">
    <property type="entry name" value="eIF5C"/>
    <property type="match status" value="1"/>
</dbReference>